<name>A0A9E2BHR6_PSYF1</name>
<sequence>MRELNELRKENKISPYVIFIDEAHLFVPQDESSKQIIRESVRIGRHHGICIVLITQSPMDIDKKAIRQCNTRLLFAIEPDQLQSIQGVKADATQEMIDRLPKAPIGTCILAGTYETIKHAIPVNIRVMENPEADAGKAPDIFSEVNL</sequence>
<dbReference type="EMBL" id="QLTW01000183">
    <property type="protein sequence ID" value="MBT9145816.1"/>
    <property type="molecule type" value="Genomic_DNA"/>
</dbReference>
<proteinExistence type="predicted"/>
<comment type="caution">
    <text evidence="1">The sequence shown here is derived from an EMBL/GenBank/DDBJ whole genome shotgun (WGS) entry which is preliminary data.</text>
</comment>
<evidence type="ECO:0000313" key="2">
    <source>
        <dbReference type="Proteomes" id="UP000811545"/>
    </source>
</evidence>
<reference evidence="1 2" key="1">
    <citation type="journal article" date="2021" name="bioRxiv">
        <title>Unique metabolic strategies in Hadean analogues reveal hints for primordial physiology.</title>
        <authorList>
            <person name="Nobu M.K."/>
            <person name="Nakai R."/>
            <person name="Tamazawa S."/>
            <person name="Mori H."/>
            <person name="Toyoda A."/>
            <person name="Ijiri A."/>
            <person name="Suzuki S."/>
            <person name="Kurokawa K."/>
            <person name="Kamagata Y."/>
            <person name="Tamaki H."/>
        </authorList>
    </citation>
    <scope>NUCLEOTIDE SEQUENCE [LARGE SCALE GENOMIC DNA]</scope>
    <source>
        <strain evidence="1">BS525</strain>
    </source>
</reference>
<dbReference type="PANTHER" id="PTHR30121">
    <property type="entry name" value="UNCHARACTERIZED PROTEIN YJGR-RELATED"/>
    <property type="match status" value="1"/>
</dbReference>
<dbReference type="PANTHER" id="PTHR30121:SF6">
    <property type="entry name" value="SLR6007 PROTEIN"/>
    <property type="match status" value="1"/>
</dbReference>
<dbReference type="InterPro" id="IPR051162">
    <property type="entry name" value="T4SS_component"/>
</dbReference>
<gene>
    <name evidence="1" type="ORF">DDT42_01693</name>
</gene>
<evidence type="ECO:0008006" key="3">
    <source>
        <dbReference type="Google" id="ProtNLM"/>
    </source>
</evidence>
<organism evidence="1 2">
    <name type="scientific">Psychracetigena formicireducens</name>
    <dbReference type="NCBI Taxonomy" id="2986056"/>
    <lineage>
        <taxon>Bacteria</taxon>
        <taxon>Bacillati</taxon>
        <taxon>Candidatus Lithacetigenota</taxon>
        <taxon>Candidatus Psychracetigena</taxon>
    </lineage>
</organism>
<dbReference type="Proteomes" id="UP000811545">
    <property type="component" value="Unassembled WGS sequence"/>
</dbReference>
<dbReference type="Pfam" id="PF12846">
    <property type="entry name" value="AAA_10"/>
    <property type="match status" value="1"/>
</dbReference>
<dbReference type="Gene3D" id="3.40.50.300">
    <property type="entry name" value="P-loop containing nucleotide triphosphate hydrolases"/>
    <property type="match status" value="1"/>
</dbReference>
<accession>A0A9E2BHR6</accession>
<evidence type="ECO:0000313" key="1">
    <source>
        <dbReference type="EMBL" id="MBT9145816.1"/>
    </source>
</evidence>
<dbReference type="InterPro" id="IPR027417">
    <property type="entry name" value="P-loop_NTPase"/>
</dbReference>
<dbReference type="SUPFAM" id="SSF52540">
    <property type="entry name" value="P-loop containing nucleoside triphosphate hydrolases"/>
    <property type="match status" value="1"/>
</dbReference>
<dbReference type="AlphaFoldDB" id="A0A9E2BHR6"/>
<protein>
    <recommendedName>
        <fullName evidence="3">ATP-binding protein</fullName>
    </recommendedName>
</protein>